<dbReference type="Ensembl" id="ENSNPET00000009718.1">
    <property type="protein sequence ID" value="ENSNPEP00000009484.1"/>
    <property type="gene ID" value="ENSNPEG00000007097.1"/>
</dbReference>
<evidence type="ECO:0000256" key="1">
    <source>
        <dbReference type="SAM" id="MobiDB-lite"/>
    </source>
</evidence>
<feature type="compositionally biased region" description="Low complexity" evidence="1">
    <location>
        <begin position="15"/>
        <end position="57"/>
    </location>
</feature>
<feature type="compositionally biased region" description="Basic residues" evidence="1">
    <location>
        <begin position="58"/>
        <end position="68"/>
    </location>
</feature>
<sequence>MPRSASRRDCRPGLPASCRRGAGPGGAAEPRAALPAPRRTCTRSSCAGSPCAAPATRARARRARRRRAAGSPRSSAACTRPAPRPSAPRACAAGANGTPGTAERPPTAAARDRYRRYRAAVTARSLPRDRYGPAVTAATARPLPHARYRVTVTARPLPPLPLDRYRGRGPPPPPPPQRKVVVVRITSPALWLRTRVCYLLIRLYFDPDFSVEEFTRGAKQAFSLVSKLLSQRKLDLLEELVSEEALKVLKEKISLLPDSHRDALAADLDEIMYTTEGDVRIYYDDDGRKFVRILMRFWYLNGANLPDEVPGEAKVFQIMFGDENTKEKKHLLTANYEFQREFTEGAKPDWTITRIEHPKLLE</sequence>
<dbReference type="Gene3D" id="3.10.450.240">
    <property type="match status" value="1"/>
</dbReference>
<dbReference type="AlphaFoldDB" id="A0A8C7ECC1"/>
<dbReference type="Proteomes" id="UP000694420">
    <property type="component" value="Unplaced"/>
</dbReference>
<dbReference type="PANTHER" id="PTHR13333:SF5">
    <property type="entry name" value="M-AAA PROTEASE-INTERACTING PROTEIN 1, MITOCHONDRIAL"/>
    <property type="match status" value="1"/>
</dbReference>
<evidence type="ECO:0000313" key="3">
    <source>
        <dbReference type="Proteomes" id="UP000694420"/>
    </source>
</evidence>
<dbReference type="PANTHER" id="PTHR13333">
    <property type="entry name" value="M-AAA PROTEASE-INTERACTING PROTEIN 1, MITOCHONDRIAL"/>
    <property type="match status" value="1"/>
</dbReference>
<feature type="compositionally biased region" description="Low complexity" evidence="1">
    <location>
        <begin position="69"/>
        <end position="93"/>
    </location>
</feature>
<dbReference type="GO" id="GO:0005743">
    <property type="term" value="C:mitochondrial inner membrane"/>
    <property type="evidence" value="ECO:0007669"/>
    <property type="project" value="TreeGrafter"/>
</dbReference>
<dbReference type="GO" id="GO:0043022">
    <property type="term" value="F:ribosome binding"/>
    <property type="evidence" value="ECO:0007669"/>
    <property type="project" value="TreeGrafter"/>
</dbReference>
<accession>A0A8C7ECC1</accession>
<dbReference type="InterPro" id="IPR032710">
    <property type="entry name" value="NTF2-like_dom_sf"/>
</dbReference>
<feature type="compositionally biased region" description="Basic and acidic residues" evidence="1">
    <location>
        <begin position="1"/>
        <end position="11"/>
    </location>
</feature>
<gene>
    <name evidence="2" type="primary">MAIP1</name>
</gene>
<evidence type="ECO:0000313" key="2">
    <source>
        <dbReference type="Ensembl" id="ENSNPEP00000009484.1"/>
    </source>
</evidence>
<proteinExistence type="predicted"/>
<reference evidence="2" key="2">
    <citation type="submission" date="2025-09" db="UniProtKB">
        <authorList>
            <consortium name="Ensembl"/>
        </authorList>
    </citation>
    <scope>IDENTIFICATION</scope>
</reference>
<organism evidence="2 3">
    <name type="scientific">Nothoprocta perdicaria</name>
    <name type="common">Chilean tinamou</name>
    <name type="synonym">Crypturus perdicarius</name>
    <dbReference type="NCBI Taxonomy" id="30464"/>
    <lineage>
        <taxon>Eukaryota</taxon>
        <taxon>Metazoa</taxon>
        <taxon>Chordata</taxon>
        <taxon>Craniata</taxon>
        <taxon>Vertebrata</taxon>
        <taxon>Euteleostomi</taxon>
        <taxon>Archelosauria</taxon>
        <taxon>Archosauria</taxon>
        <taxon>Dinosauria</taxon>
        <taxon>Saurischia</taxon>
        <taxon>Theropoda</taxon>
        <taxon>Coelurosauria</taxon>
        <taxon>Aves</taxon>
        <taxon>Palaeognathae</taxon>
        <taxon>Tinamiformes</taxon>
        <taxon>Tinamidae</taxon>
        <taxon>Nothoprocta</taxon>
    </lineage>
</organism>
<dbReference type="SUPFAM" id="SSF54427">
    <property type="entry name" value="NTF2-like"/>
    <property type="match status" value="1"/>
</dbReference>
<protein>
    <submittedName>
        <fullName evidence="2">Matrix AAA peptidase interacting protein 1</fullName>
    </submittedName>
</protein>
<feature type="region of interest" description="Disordered" evidence="1">
    <location>
        <begin position="1"/>
        <end position="113"/>
    </location>
</feature>
<name>A0A8C7ECC1_NOTPE</name>
<keyword evidence="3" id="KW-1185">Reference proteome</keyword>
<reference evidence="2" key="1">
    <citation type="submission" date="2025-08" db="UniProtKB">
        <authorList>
            <consortium name="Ensembl"/>
        </authorList>
    </citation>
    <scope>IDENTIFICATION</scope>
</reference>
<dbReference type="GO" id="GO:0032979">
    <property type="term" value="P:protein insertion into mitochondrial inner membrane from matrix"/>
    <property type="evidence" value="ECO:0007669"/>
    <property type="project" value="TreeGrafter"/>
</dbReference>